<proteinExistence type="predicted"/>
<evidence type="ECO:0008006" key="4">
    <source>
        <dbReference type="Google" id="ProtNLM"/>
    </source>
</evidence>
<organism evidence="2 3">
    <name type="scientific">Mongoliitalea lutea</name>
    <dbReference type="NCBI Taxonomy" id="849756"/>
    <lineage>
        <taxon>Bacteria</taxon>
        <taxon>Pseudomonadati</taxon>
        <taxon>Bacteroidota</taxon>
        <taxon>Cytophagia</taxon>
        <taxon>Cytophagales</taxon>
        <taxon>Cyclobacteriaceae</taxon>
        <taxon>Mongoliitalea</taxon>
    </lineage>
</organism>
<feature type="signal peptide" evidence="1">
    <location>
        <begin position="1"/>
        <end position="24"/>
    </location>
</feature>
<keyword evidence="1" id="KW-0732">Signal</keyword>
<dbReference type="Pfam" id="PF16153">
    <property type="entry name" value="DUF4861"/>
    <property type="match status" value="1"/>
</dbReference>
<sequence length="392" mass="44147">MKNFRWTFIVLFSALIACSQGSNSGNLFTVEANEYHAFAVVSLPLGKVQQILDENSWDSYRIKDVATGKLLDHQWIEDEQGNPSEFLVGVDFSVNSIVRLELIASSEPYELPEVRTFSRFVPERTDDYTWENDKVAFRTFGPEALRRVKEGEKGGTFSSGIDAWHKKVPYSIIDKWYEKELSGAGSYHKDTGEGADFYHVGISRGIGGTGFWHADTLYAAENFISYKTIAEGPLRTVFELDYAPYEVNGISIKETKRISLDLGSQLTKFEIYIQTTEPLPYLTAGLTMHDNQGIAFSDAAAGYFGYWEPMEDTFIGTGLVASPSDIQSSMEHVSTYRDQSQIIINLSPSNQNKVVFYAGFGWDQAKEITSKEQWESYLSRFALMLANPINVK</sequence>
<gene>
    <name evidence="2" type="ORF">GCM10008106_19990</name>
</gene>
<evidence type="ECO:0000313" key="3">
    <source>
        <dbReference type="Proteomes" id="UP000642809"/>
    </source>
</evidence>
<feature type="chain" id="PRO_5035287022" description="DUF4861 domain-containing protein" evidence="1">
    <location>
        <begin position="25"/>
        <end position="392"/>
    </location>
</feature>
<name>A0A8J3CXI4_9BACT</name>
<dbReference type="Proteomes" id="UP000642809">
    <property type="component" value="Unassembled WGS sequence"/>
</dbReference>
<comment type="caution">
    <text evidence="2">The sequence shown here is derived from an EMBL/GenBank/DDBJ whole genome shotgun (WGS) entry which is preliminary data.</text>
</comment>
<evidence type="ECO:0000313" key="2">
    <source>
        <dbReference type="EMBL" id="GHB38787.1"/>
    </source>
</evidence>
<dbReference type="RefSeq" id="WP_189581611.1">
    <property type="nucleotide sequence ID" value="NZ_BMYF01000011.1"/>
</dbReference>
<dbReference type="InterPro" id="IPR032342">
    <property type="entry name" value="DUF4861"/>
</dbReference>
<dbReference type="AlphaFoldDB" id="A0A8J3CXI4"/>
<reference evidence="2" key="2">
    <citation type="submission" date="2020-09" db="EMBL/GenBank/DDBJ databases">
        <authorList>
            <person name="Sun Q."/>
            <person name="Kim S."/>
        </authorList>
    </citation>
    <scope>NUCLEOTIDE SEQUENCE</scope>
    <source>
        <strain evidence="2">KCTC 23224</strain>
    </source>
</reference>
<dbReference type="PROSITE" id="PS51257">
    <property type="entry name" value="PROKAR_LIPOPROTEIN"/>
    <property type="match status" value="1"/>
</dbReference>
<protein>
    <recommendedName>
        <fullName evidence="4">DUF4861 domain-containing protein</fullName>
    </recommendedName>
</protein>
<dbReference type="EMBL" id="BMYF01000011">
    <property type="protein sequence ID" value="GHB38787.1"/>
    <property type="molecule type" value="Genomic_DNA"/>
</dbReference>
<accession>A0A8J3CXI4</accession>
<reference evidence="2" key="1">
    <citation type="journal article" date="2014" name="Int. J. Syst. Evol. Microbiol.">
        <title>Complete genome sequence of Corynebacterium casei LMG S-19264T (=DSM 44701T), isolated from a smear-ripened cheese.</title>
        <authorList>
            <consortium name="US DOE Joint Genome Institute (JGI-PGF)"/>
            <person name="Walter F."/>
            <person name="Albersmeier A."/>
            <person name="Kalinowski J."/>
            <person name="Ruckert C."/>
        </authorList>
    </citation>
    <scope>NUCLEOTIDE SEQUENCE</scope>
    <source>
        <strain evidence="2">KCTC 23224</strain>
    </source>
</reference>
<evidence type="ECO:0000256" key="1">
    <source>
        <dbReference type="SAM" id="SignalP"/>
    </source>
</evidence>
<keyword evidence="3" id="KW-1185">Reference proteome</keyword>